<dbReference type="InterPro" id="IPR057770">
    <property type="entry name" value="YscD/Y4YQ_C"/>
</dbReference>
<reference evidence="2 3" key="1">
    <citation type="submission" date="2021-03" db="EMBL/GenBank/DDBJ databases">
        <title>The complete genome sequence of Acetobacter sacchari TBRC 11175.</title>
        <authorList>
            <person name="Charoenyingcharoen P."/>
            <person name="Yukphan P."/>
        </authorList>
    </citation>
    <scope>NUCLEOTIDE SEQUENCE [LARGE SCALE GENOMIC DNA]</scope>
    <source>
        <strain evidence="2 3">TBRC 11175</strain>
    </source>
</reference>
<dbReference type="EMBL" id="JAFVMF010000011">
    <property type="protein sequence ID" value="MBO1360435.1"/>
    <property type="molecule type" value="Genomic_DNA"/>
</dbReference>
<name>A0ABS3LWY0_9PROT</name>
<gene>
    <name evidence="2" type="ORF">J2D73_11615</name>
</gene>
<dbReference type="Proteomes" id="UP000664771">
    <property type="component" value="Unassembled WGS sequence"/>
</dbReference>
<feature type="domain" description="YscD/Y4YQ C-terminal" evidence="1">
    <location>
        <begin position="263"/>
        <end position="310"/>
    </location>
</feature>
<proteinExistence type="predicted"/>
<evidence type="ECO:0000259" key="1">
    <source>
        <dbReference type="Pfam" id="PF23893"/>
    </source>
</evidence>
<protein>
    <recommendedName>
        <fullName evidence="1">YscD/Y4YQ C-terminal domain-containing protein</fullName>
    </recommendedName>
</protein>
<dbReference type="RefSeq" id="WP_207881712.1">
    <property type="nucleotide sequence ID" value="NZ_JAFVMF010000011.1"/>
</dbReference>
<sequence>MSLLALPHSGRCRLRVLTGVHIDADCWIDERPLTLGSGGSSNIFFADDGVAVEHLSFDRDSDGLLSVRALADGVTVEGKALAAGQKQALSIPAIISIGSVELAVAMDIVPEQAQSALHAPSARTTSAFLKSGRYTLPLIVGIVGAALSLSVIKNSTKKNQTQNLGYHHAAAPSEMLTAAKSYYVKKAFSEKELVESLSDRVKAMGIGGVRVSASAGVVRIDGNVSDADLVTLRNIEIWFDTEFKGRYVLISRINVRNPEAVTLPIQSVWEGENPSITIHDQTYFIGAEVLPGTRIVAISPHQITARRDKEILIFKY</sequence>
<evidence type="ECO:0000313" key="2">
    <source>
        <dbReference type="EMBL" id="MBO1360435.1"/>
    </source>
</evidence>
<organism evidence="2 3">
    <name type="scientific">Acetobacter sacchari</name>
    <dbReference type="NCBI Taxonomy" id="2661687"/>
    <lineage>
        <taxon>Bacteria</taxon>
        <taxon>Pseudomonadati</taxon>
        <taxon>Pseudomonadota</taxon>
        <taxon>Alphaproteobacteria</taxon>
        <taxon>Acetobacterales</taxon>
        <taxon>Acetobacteraceae</taxon>
        <taxon>Acetobacter</taxon>
    </lineage>
</organism>
<accession>A0ABS3LWY0</accession>
<keyword evidence="3" id="KW-1185">Reference proteome</keyword>
<dbReference type="Pfam" id="PF23893">
    <property type="entry name" value="Y4YQ_C"/>
    <property type="match status" value="1"/>
</dbReference>
<dbReference type="SUPFAM" id="SSF49879">
    <property type="entry name" value="SMAD/FHA domain"/>
    <property type="match status" value="1"/>
</dbReference>
<dbReference type="InterPro" id="IPR008984">
    <property type="entry name" value="SMAD_FHA_dom_sf"/>
</dbReference>
<evidence type="ECO:0000313" key="3">
    <source>
        <dbReference type="Proteomes" id="UP000664771"/>
    </source>
</evidence>
<comment type="caution">
    <text evidence="2">The sequence shown here is derived from an EMBL/GenBank/DDBJ whole genome shotgun (WGS) entry which is preliminary data.</text>
</comment>
<dbReference type="Gene3D" id="2.60.200.20">
    <property type="match status" value="1"/>
</dbReference>